<evidence type="ECO:0000313" key="2">
    <source>
        <dbReference type="EMBL" id="KAE9411630.1"/>
    </source>
</evidence>
<organism evidence="2 3">
    <name type="scientific">Gymnopus androsaceus JB14</name>
    <dbReference type="NCBI Taxonomy" id="1447944"/>
    <lineage>
        <taxon>Eukaryota</taxon>
        <taxon>Fungi</taxon>
        <taxon>Dikarya</taxon>
        <taxon>Basidiomycota</taxon>
        <taxon>Agaricomycotina</taxon>
        <taxon>Agaricomycetes</taxon>
        <taxon>Agaricomycetidae</taxon>
        <taxon>Agaricales</taxon>
        <taxon>Marasmiineae</taxon>
        <taxon>Omphalotaceae</taxon>
        <taxon>Gymnopus</taxon>
    </lineage>
</organism>
<name>A0A6A4IPN2_9AGAR</name>
<gene>
    <name evidence="2" type="ORF">BT96DRAFT_983349</name>
</gene>
<evidence type="ECO:0000313" key="3">
    <source>
        <dbReference type="Proteomes" id="UP000799118"/>
    </source>
</evidence>
<dbReference type="Proteomes" id="UP000799118">
    <property type="component" value="Unassembled WGS sequence"/>
</dbReference>
<feature type="chain" id="PRO_5025515856" evidence="1">
    <location>
        <begin position="23"/>
        <end position="179"/>
    </location>
</feature>
<dbReference type="AlphaFoldDB" id="A0A6A4IPN2"/>
<accession>A0A6A4IPN2</accession>
<dbReference type="EMBL" id="ML769383">
    <property type="protein sequence ID" value="KAE9411630.1"/>
    <property type="molecule type" value="Genomic_DNA"/>
</dbReference>
<dbReference type="OrthoDB" id="2924015at2759"/>
<proteinExistence type="predicted"/>
<sequence length="179" mass="19720">MQFQVSAIYLFVIAFMTMFVSASPIPSLVVARLPEPVDSPLAPIDVEARMPKYIGDSPFAPLDAEARSIPEPRLEADDDVEARTPEPVALGRESRAAKLWSLGVHLDTSFESSSTGSNNTLASPLLVYLVRHYSLDSLSRVGAIHPTTTAYISLILKSLEPLFSPTRFIPLSWLTWDVY</sequence>
<keyword evidence="3" id="KW-1185">Reference proteome</keyword>
<reference evidence="2" key="1">
    <citation type="journal article" date="2019" name="Environ. Microbiol.">
        <title>Fungal ecological strategies reflected in gene transcription - a case study of two litter decomposers.</title>
        <authorList>
            <person name="Barbi F."/>
            <person name="Kohler A."/>
            <person name="Barry K."/>
            <person name="Baskaran P."/>
            <person name="Daum C."/>
            <person name="Fauchery L."/>
            <person name="Ihrmark K."/>
            <person name="Kuo A."/>
            <person name="LaButti K."/>
            <person name="Lipzen A."/>
            <person name="Morin E."/>
            <person name="Grigoriev I.V."/>
            <person name="Henrissat B."/>
            <person name="Lindahl B."/>
            <person name="Martin F."/>
        </authorList>
    </citation>
    <scope>NUCLEOTIDE SEQUENCE</scope>
    <source>
        <strain evidence="2">JB14</strain>
    </source>
</reference>
<protein>
    <submittedName>
        <fullName evidence="2">Uncharacterized protein</fullName>
    </submittedName>
</protein>
<feature type="signal peptide" evidence="1">
    <location>
        <begin position="1"/>
        <end position="22"/>
    </location>
</feature>
<evidence type="ECO:0000256" key="1">
    <source>
        <dbReference type="SAM" id="SignalP"/>
    </source>
</evidence>
<keyword evidence="1" id="KW-0732">Signal</keyword>